<reference evidence="1 2" key="1">
    <citation type="journal article" date="2019" name="ISME J.">
        <title>Candidatus Macondimonas diazotrophica, a novel gammaproteobacterial genus dominating crude-oil-contaminated coastal sediments.</title>
        <authorList>
            <person name="Karthikeyan S."/>
            <person name="Konstantinidis K."/>
        </authorList>
    </citation>
    <scope>NUCLEOTIDE SEQUENCE [LARGE SCALE GENOMIC DNA]</scope>
    <source>
        <strain evidence="1 2">KTK01</strain>
    </source>
</reference>
<protein>
    <submittedName>
        <fullName evidence="1">3-octaprenyl-4-hydroxybenzoate carboxy-lyase</fullName>
    </submittedName>
</protein>
<accession>A0A4Z0F942</accession>
<sequence>MKYRDLREFMAHLERQGELKRITAPVDPH</sequence>
<keyword evidence="1" id="KW-0456">Lyase</keyword>
<name>A0A4Z0F942_9GAMM</name>
<gene>
    <name evidence="1" type="ORF">E4680_11080</name>
</gene>
<comment type="caution">
    <text evidence="1">The sequence shown here is derived from an EMBL/GenBank/DDBJ whole genome shotgun (WGS) entry which is preliminary data.</text>
</comment>
<evidence type="ECO:0000313" key="2">
    <source>
        <dbReference type="Proteomes" id="UP000297890"/>
    </source>
</evidence>
<dbReference type="EMBL" id="SRIO01000015">
    <property type="protein sequence ID" value="TFZ81844.1"/>
    <property type="molecule type" value="Genomic_DNA"/>
</dbReference>
<dbReference type="SUPFAM" id="SSF50475">
    <property type="entry name" value="FMN-binding split barrel"/>
    <property type="match status" value="1"/>
</dbReference>
<dbReference type="Proteomes" id="UP000297890">
    <property type="component" value="Unassembled WGS sequence"/>
</dbReference>
<organism evidence="1 2">
    <name type="scientific">Candidatus Macondimonas diazotrophica</name>
    <dbReference type="NCBI Taxonomy" id="2305248"/>
    <lineage>
        <taxon>Bacteria</taxon>
        <taxon>Pseudomonadati</taxon>
        <taxon>Pseudomonadota</taxon>
        <taxon>Gammaproteobacteria</taxon>
        <taxon>Chromatiales</taxon>
        <taxon>Ectothiorhodospiraceae</taxon>
        <taxon>Candidatus Macondimonas</taxon>
    </lineage>
</organism>
<dbReference type="GO" id="GO:0016829">
    <property type="term" value="F:lyase activity"/>
    <property type="evidence" value="ECO:0007669"/>
    <property type="project" value="UniProtKB-KW"/>
</dbReference>
<evidence type="ECO:0000313" key="1">
    <source>
        <dbReference type="EMBL" id="TFZ81844.1"/>
    </source>
</evidence>
<feature type="non-terminal residue" evidence="1">
    <location>
        <position position="29"/>
    </location>
</feature>
<keyword evidence="2" id="KW-1185">Reference proteome</keyword>
<dbReference type="AlphaFoldDB" id="A0A4Z0F942"/>
<proteinExistence type="predicted"/>